<keyword evidence="8 9" id="KW-0670">Pyruvate</keyword>
<evidence type="ECO:0000256" key="6">
    <source>
        <dbReference type="ARBA" id="ARBA00023239"/>
    </source>
</evidence>
<feature type="binding site" evidence="9">
    <location>
        <position position="57"/>
    </location>
    <ligand>
        <name>substrate</name>
    </ligand>
</feature>
<comment type="similarity">
    <text evidence="9">Belongs to the PanD family.</text>
</comment>
<evidence type="ECO:0000256" key="4">
    <source>
        <dbReference type="ARBA" id="ARBA00022813"/>
    </source>
</evidence>
<keyword evidence="6 9" id="KW-0456">Lyase</keyword>
<keyword evidence="5 9" id="KW-0865">Zymogen</keyword>
<sequence>MQRTILNSKIHRATVTEANLNYVGSITIDSDLLSQVDLLPHEKVQIVNNNNGERFETYVIAGEPGSGVICLNGAAARRVQPGDIVIIISYVTLNEDELADHEPTIAIMDEDNQIESLIKEEPPMSIL</sequence>
<reference evidence="10 11" key="1">
    <citation type="submission" date="2024-06" db="EMBL/GenBank/DDBJ databases">
        <title>Genomic Encyclopedia of Type Strains, Phase IV (KMG-IV): sequencing the most valuable type-strain genomes for metagenomic binning, comparative biology and taxonomic classification.</title>
        <authorList>
            <person name="Goeker M."/>
        </authorList>
    </citation>
    <scope>NUCLEOTIDE SEQUENCE [LARGE SCALE GENOMIC DNA]</scope>
    <source>
        <strain evidence="10 11">DSM 23520</strain>
    </source>
</reference>
<evidence type="ECO:0000256" key="2">
    <source>
        <dbReference type="ARBA" id="ARBA00022655"/>
    </source>
</evidence>
<dbReference type="HAMAP" id="MF_00446">
    <property type="entry name" value="PanD"/>
    <property type="match status" value="1"/>
</dbReference>
<evidence type="ECO:0000256" key="5">
    <source>
        <dbReference type="ARBA" id="ARBA00023145"/>
    </source>
</evidence>
<comment type="PTM">
    <text evidence="9">Is synthesized initially as an inactive proenzyme, which is activated by self-cleavage at a specific serine bond to produce a beta-subunit with a hydroxyl group at its C-terminus and an alpha-subunit with a pyruvoyl group at its N-terminus.</text>
</comment>
<dbReference type="NCBIfam" id="TIGR00223">
    <property type="entry name" value="panD"/>
    <property type="match status" value="1"/>
</dbReference>
<dbReference type="EC" id="4.1.1.11" evidence="9"/>
<dbReference type="SUPFAM" id="SSF50692">
    <property type="entry name" value="ADC-like"/>
    <property type="match status" value="1"/>
</dbReference>
<evidence type="ECO:0000256" key="3">
    <source>
        <dbReference type="ARBA" id="ARBA00022793"/>
    </source>
</evidence>
<comment type="function">
    <text evidence="9">Catalyzes the pyruvoyl-dependent decarboxylation of aspartate to produce beta-alanine.</text>
</comment>
<dbReference type="GO" id="GO:0004068">
    <property type="term" value="F:aspartate 1-decarboxylase activity"/>
    <property type="evidence" value="ECO:0007669"/>
    <property type="project" value="UniProtKB-EC"/>
</dbReference>
<keyword evidence="3 9" id="KW-0210">Decarboxylase</keyword>
<dbReference type="RefSeq" id="WP_354218822.1">
    <property type="nucleotide sequence ID" value="NZ_JBEPMX010000001.1"/>
</dbReference>
<feature type="chain" id="PRO_5044899969" description="Aspartate 1-decarboxylase beta chain" evidence="9">
    <location>
        <begin position="1"/>
        <end position="24"/>
    </location>
</feature>
<keyword evidence="7 9" id="KW-0704">Schiff base</keyword>
<comment type="subcellular location">
    <subcellularLocation>
        <location evidence="9">Cytoplasm</location>
    </subcellularLocation>
</comment>
<feature type="binding site" evidence="9">
    <location>
        <begin position="73"/>
        <end position="75"/>
    </location>
    <ligand>
        <name>substrate</name>
    </ligand>
</feature>
<comment type="caution">
    <text evidence="10">The sequence shown here is derived from an EMBL/GenBank/DDBJ whole genome shotgun (WGS) entry which is preliminary data.</text>
</comment>
<comment type="subunit">
    <text evidence="9">Heterooctamer of four alpha and four beta subunits.</text>
</comment>
<protein>
    <recommendedName>
        <fullName evidence="9">Aspartate 1-decarboxylase</fullName>
        <ecNumber evidence="9">4.1.1.11</ecNumber>
    </recommendedName>
    <alternativeName>
        <fullName evidence="9">Aspartate alpha-decarboxylase</fullName>
    </alternativeName>
    <component>
        <recommendedName>
            <fullName evidence="9">Aspartate 1-decarboxylase beta chain</fullName>
        </recommendedName>
    </component>
    <component>
        <recommendedName>
            <fullName evidence="9">Aspartate 1-decarboxylase alpha chain</fullName>
        </recommendedName>
    </component>
</protein>
<evidence type="ECO:0000313" key="10">
    <source>
        <dbReference type="EMBL" id="MET3682314.1"/>
    </source>
</evidence>
<evidence type="ECO:0000256" key="8">
    <source>
        <dbReference type="ARBA" id="ARBA00023317"/>
    </source>
</evidence>
<name>A0ABV2KSG5_9BACI</name>
<dbReference type="Gene3D" id="2.40.40.20">
    <property type="match status" value="1"/>
</dbReference>
<feature type="active site" description="Proton donor" evidence="9">
    <location>
        <position position="58"/>
    </location>
</feature>
<dbReference type="EMBL" id="JBEPMX010000001">
    <property type="protein sequence ID" value="MET3682314.1"/>
    <property type="molecule type" value="Genomic_DNA"/>
</dbReference>
<keyword evidence="2 9" id="KW-0566">Pantothenate biosynthesis</keyword>
<dbReference type="CDD" id="cd06919">
    <property type="entry name" value="Asp_decarbox"/>
    <property type="match status" value="1"/>
</dbReference>
<gene>
    <name evidence="9" type="primary">panD</name>
    <name evidence="10" type="ORF">ABID56_000393</name>
</gene>
<dbReference type="PANTHER" id="PTHR21012">
    <property type="entry name" value="ASPARTATE 1-DECARBOXYLASE"/>
    <property type="match status" value="1"/>
</dbReference>
<feature type="modified residue" description="Pyruvic acid (Ser)" evidence="9">
    <location>
        <position position="25"/>
    </location>
</feature>
<comment type="cofactor">
    <cofactor evidence="9">
        <name>pyruvate</name>
        <dbReference type="ChEBI" id="CHEBI:15361"/>
    </cofactor>
    <text evidence="9">Binds 1 pyruvoyl group covalently per subunit.</text>
</comment>
<dbReference type="Proteomes" id="UP001549167">
    <property type="component" value="Unassembled WGS sequence"/>
</dbReference>
<keyword evidence="4 9" id="KW-0068">Autocatalytic cleavage</keyword>
<accession>A0ABV2KSG5</accession>
<proteinExistence type="inferred from homology"/>
<evidence type="ECO:0000256" key="7">
    <source>
        <dbReference type="ARBA" id="ARBA00023270"/>
    </source>
</evidence>
<dbReference type="InterPro" id="IPR003190">
    <property type="entry name" value="Asp_decarbox"/>
</dbReference>
<evidence type="ECO:0000256" key="1">
    <source>
        <dbReference type="ARBA" id="ARBA00022490"/>
    </source>
</evidence>
<dbReference type="PIRSF" id="PIRSF006246">
    <property type="entry name" value="Asp_decarbox"/>
    <property type="match status" value="1"/>
</dbReference>
<evidence type="ECO:0000313" key="11">
    <source>
        <dbReference type="Proteomes" id="UP001549167"/>
    </source>
</evidence>
<comment type="pathway">
    <text evidence="9">Cofactor biosynthesis; (R)-pantothenate biosynthesis; beta-alanine from L-aspartate: step 1/1.</text>
</comment>
<organism evidence="10 11">
    <name type="scientific">Alkalibacillus flavidus</name>
    <dbReference type="NCBI Taxonomy" id="546021"/>
    <lineage>
        <taxon>Bacteria</taxon>
        <taxon>Bacillati</taxon>
        <taxon>Bacillota</taxon>
        <taxon>Bacilli</taxon>
        <taxon>Bacillales</taxon>
        <taxon>Bacillaceae</taxon>
        <taxon>Alkalibacillus</taxon>
    </lineage>
</organism>
<dbReference type="PANTHER" id="PTHR21012:SF0">
    <property type="entry name" value="ASPARTATE 1-DECARBOXYLASE"/>
    <property type="match status" value="1"/>
</dbReference>
<dbReference type="Pfam" id="PF02261">
    <property type="entry name" value="Asp_decarbox"/>
    <property type="match status" value="1"/>
</dbReference>
<keyword evidence="1 9" id="KW-0963">Cytoplasm</keyword>
<dbReference type="InterPro" id="IPR009010">
    <property type="entry name" value="Asp_de-COase-like_dom_sf"/>
</dbReference>
<feature type="active site" description="Schiff-base intermediate with substrate; via pyruvic acid" evidence="9">
    <location>
        <position position="25"/>
    </location>
</feature>
<keyword evidence="11" id="KW-1185">Reference proteome</keyword>
<comment type="catalytic activity">
    <reaction evidence="9">
        <text>L-aspartate + H(+) = beta-alanine + CO2</text>
        <dbReference type="Rhea" id="RHEA:19497"/>
        <dbReference type="ChEBI" id="CHEBI:15378"/>
        <dbReference type="ChEBI" id="CHEBI:16526"/>
        <dbReference type="ChEBI" id="CHEBI:29991"/>
        <dbReference type="ChEBI" id="CHEBI:57966"/>
        <dbReference type="EC" id="4.1.1.11"/>
    </reaction>
</comment>
<evidence type="ECO:0000256" key="9">
    <source>
        <dbReference type="HAMAP-Rule" id="MF_00446"/>
    </source>
</evidence>
<feature type="chain" id="PRO_5044899968" description="Aspartate 1-decarboxylase alpha chain" evidence="9">
    <location>
        <begin position="25"/>
        <end position="127"/>
    </location>
</feature>